<reference evidence="1" key="1">
    <citation type="submission" date="2018-01" db="EMBL/GenBank/DDBJ databases">
        <title>An insight into the sialome of Amazonian anophelines.</title>
        <authorList>
            <person name="Ribeiro J.M."/>
            <person name="Scarpassa V."/>
            <person name="Calvo E."/>
        </authorList>
    </citation>
    <scope>NUCLEOTIDE SEQUENCE</scope>
    <source>
        <tissue evidence="1">Salivary glands</tissue>
    </source>
</reference>
<evidence type="ECO:0000313" key="1">
    <source>
        <dbReference type="EMBL" id="MBW31378.1"/>
    </source>
</evidence>
<protein>
    <submittedName>
        <fullName evidence="1">Putative secreted peptide</fullName>
    </submittedName>
</protein>
<name>A0A2M3ZSN4_9DIPT</name>
<dbReference type="AlphaFoldDB" id="A0A2M3ZSN4"/>
<accession>A0A2M3ZSN4</accession>
<dbReference type="EMBL" id="GGFM01010627">
    <property type="protein sequence ID" value="MBW31378.1"/>
    <property type="molecule type" value="Transcribed_RNA"/>
</dbReference>
<sequence>MGTAMCSPYCSIAAIVASVFCSSQASLTQPRHPFEYDAPTVLHKYFIVRLLSAFLRCVVSSASPSLRHLLSHFPA</sequence>
<organism evidence="1">
    <name type="scientific">Anopheles braziliensis</name>
    <dbReference type="NCBI Taxonomy" id="58242"/>
    <lineage>
        <taxon>Eukaryota</taxon>
        <taxon>Metazoa</taxon>
        <taxon>Ecdysozoa</taxon>
        <taxon>Arthropoda</taxon>
        <taxon>Hexapoda</taxon>
        <taxon>Insecta</taxon>
        <taxon>Pterygota</taxon>
        <taxon>Neoptera</taxon>
        <taxon>Endopterygota</taxon>
        <taxon>Diptera</taxon>
        <taxon>Nematocera</taxon>
        <taxon>Culicoidea</taxon>
        <taxon>Culicidae</taxon>
        <taxon>Anophelinae</taxon>
        <taxon>Anopheles</taxon>
    </lineage>
</organism>
<proteinExistence type="predicted"/>